<name>A0ABV4MR72_9VIBR</name>
<organism evidence="1 2">
    <name type="scientific">Vibrio pomeroyi</name>
    <dbReference type="NCBI Taxonomy" id="198832"/>
    <lineage>
        <taxon>Bacteria</taxon>
        <taxon>Pseudomonadati</taxon>
        <taxon>Pseudomonadota</taxon>
        <taxon>Gammaproteobacteria</taxon>
        <taxon>Vibrionales</taxon>
        <taxon>Vibrionaceae</taxon>
        <taxon>Vibrio</taxon>
    </lineage>
</organism>
<reference evidence="1 2" key="1">
    <citation type="journal article" date="2024" name="ISME J.">
        <title>Tailless and filamentous prophages are predominant in marine Vibrio.</title>
        <authorList>
            <person name="Steensen K."/>
            <person name="Seneca J."/>
            <person name="Bartlau N."/>
            <person name="Yu X.A."/>
            <person name="Hussain F.A."/>
            <person name="Polz M.F."/>
        </authorList>
    </citation>
    <scope>NUCLEOTIDE SEQUENCE [LARGE SCALE GENOMIC DNA]</scope>
    <source>
        <strain evidence="1 2">10N.239.312.F12</strain>
    </source>
</reference>
<dbReference type="EMBL" id="JBFSSG010000001">
    <property type="protein sequence ID" value="MEZ8719621.1"/>
    <property type="molecule type" value="Genomic_DNA"/>
</dbReference>
<accession>A0ABV4MR72</accession>
<gene>
    <name evidence="1" type="ORF">AB6D66_00985</name>
</gene>
<dbReference type="Proteomes" id="UP001570071">
    <property type="component" value="Unassembled WGS sequence"/>
</dbReference>
<evidence type="ECO:0000313" key="1">
    <source>
        <dbReference type="EMBL" id="MEZ8719621.1"/>
    </source>
</evidence>
<keyword evidence="2" id="KW-1185">Reference proteome</keyword>
<sequence>MISPWLSAISALERRLSADQLTLNQYRAISFVHETENVLDDQLGMFITNNENCELGKSIANELFDGGYFTREEDTNFIILSDHGKMVIDEVYRLCHSRLTQPLFVPPAR</sequence>
<proteinExistence type="predicted"/>
<comment type="caution">
    <text evidence="1">The sequence shown here is derived from an EMBL/GenBank/DDBJ whole genome shotgun (WGS) entry which is preliminary data.</text>
</comment>
<dbReference type="RefSeq" id="WP_269336810.1">
    <property type="nucleotide sequence ID" value="NZ_JBFSSG010000001.1"/>
</dbReference>
<protein>
    <submittedName>
        <fullName evidence="1">Uncharacterized protein</fullName>
    </submittedName>
</protein>
<evidence type="ECO:0000313" key="2">
    <source>
        <dbReference type="Proteomes" id="UP001570071"/>
    </source>
</evidence>